<dbReference type="Proteomes" id="UP001174936">
    <property type="component" value="Unassembled WGS sequence"/>
</dbReference>
<gene>
    <name evidence="2" type="ORF">B0T16DRAFT_147440</name>
</gene>
<comment type="caution">
    <text evidence="2">The sequence shown here is derived from an EMBL/GenBank/DDBJ whole genome shotgun (WGS) entry which is preliminary data.</text>
</comment>
<evidence type="ECO:0000256" key="1">
    <source>
        <dbReference type="SAM" id="MobiDB-lite"/>
    </source>
</evidence>
<evidence type="ECO:0000313" key="3">
    <source>
        <dbReference type="Proteomes" id="UP001174936"/>
    </source>
</evidence>
<keyword evidence="3" id="KW-1185">Reference proteome</keyword>
<accession>A0AA40CQT3</accession>
<organism evidence="2 3">
    <name type="scientific">Cercophora newfieldiana</name>
    <dbReference type="NCBI Taxonomy" id="92897"/>
    <lineage>
        <taxon>Eukaryota</taxon>
        <taxon>Fungi</taxon>
        <taxon>Dikarya</taxon>
        <taxon>Ascomycota</taxon>
        <taxon>Pezizomycotina</taxon>
        <taxon>Sordariomycetes</taxon>
        <taxon>Sordariomycetidae</taxon>
        <taxon>Sordariales</taxon>
        <taxon>Lasiosphaeriaceae</taxon>
        <taxon>Cercophora</taxon>
    </lineage>
</organism>
<feature type="compositionally biased region" description="Polar residues" evidence="1">
    <location>
        <begin position="8"/>
        <end position="22"/>
    </location>
</feature>
<evidence type="ECO:0000313" key="2">
    <source>
        <dbReference type="EMBL" id="KAK0645829.1"/>
    </source>
</evidence>
<feature type="region of interest" description="Disordered" evidence="1">
    <location>
        <begin position="60"/>
        <end position="113"/>
    </location>
</feature>
<sequence length="113" mass="12046">MDPKNPKAPQSTYSMAPSSTLFPISPPPSVQYHPSDTSLPHLDPHLEPYDALVAWLTQPRSEDPWAPFPPFRSDTPPKKRCSKAPASAGGKKNKRTSGGSGAGCDPAKGHTGK</sequence>
<proteinExistence type="predicted"/>
<feature type="region of interest" description="Disordered" evidence="1">
    <location>
        <begin position="1"/>
        <end position="44"/>
    </location>
</feature>
<dbReference type="AlphaFoldDB" id="A0AA40CQT3"/>
<protein>
    <submittedName>
        <fullName evidence="2">Uncharacterized protein</fullName>
    </submittedName>
</protein>
<reference evidence="2" key="1">
    <citation type="submission" date="2023-06" db="EMBL/GenBank/DDBJ databases">
        <title>Genome-scale phylogeny and comparative genomics of the fungal order Sordariales.</title>
        <authorList>
            <consortium name="Lawrence Berkeley National Laboratory"/>
            <person name="Hensen N."/>
            <person name="Bonometti L."/>
            <person name="Westerberg I."/>
            <person name="Brannstrom I.O."/>
            <person name="Guillou S."/>
            <person name="Cros-Aarteil S."/>
            <person name="Calhoun S."/>
            <person name="Haridas S."/>
            <person name="Kuo A."/>
            <person name="Mondo S."/>
            <person name="Pangilinan J."/>
            <person name="Riley R."/>
            <person name="Labutti K."/>
            <person name="Andreopoulos B."/>
            <person name="Lipzen A."/>
            <person name="Chen C."/>
            <person name="Yanf M."/>
            <person name="Daum C."/>
            <person name="Ng V."/>
            <person name="Clum A."/>
            <person name="Steindorff A."/>
            <person name="Ohm R."/>
            <person name="Martin F."/>
            <person name="Silar P."/>
            <person name="Natvig D."/>
            <person name="Lalanne C."/>
            <person name="Gautier V."/>
            <person name="Ament-Velasquez S.L."/>
            <person name="Kruys A."/>
            <person name="Hutchinson M.I."/>
            <person name="Powell A.J."/>
            <person name="Barry K."/>
            <person name="Miller A.N."/>
            <person name="Grigoriev I.V."/>
            <person name="Debuchy R."/>
            <person name="Gladieux P."/>
            <person name="Thoren M.H."/>
            <person name="Johannesson H."/>
        </authorList>
    </citation>
    <scope>NUCLEOTIDE SEQUENCE</scope>
    <source>
        <strain evidence="2">SMH2532-1</strain>
    </source>
</reference>
<dbReference type="EMBL" id="JAULSV010000004">
    <property type="protein sequence ID" value="KAK0645829.1"/>
    <property type="molecule type" value="Genomic_DNA"/>
</dbReference>
<name>A0AA40CQT3_9PEZI</name>